<dbReference type="InterPro" id="IPR014710">
    <property type="entry name" value="RmlC-like_jellyroll"/>
</dbReference>
<dbReference type="Proteomes" id="UP000517523">
    <property type="component" value="Unassembled WGS sequence"/>
</dbReference>
<dbReference type="GO" id="GO:0016853">
    <property type="term" value="F:isomerase activity"/>
    <property type="evidence" value="ECO:0007669"/>
    <property type="project" value="UniProtKB-KW"/>
</dbReference>
<sequence>MEQTNKAVTGAAVIFAKDLEWFDTMPGEQMAIRIHSNQVGGRITVIEARVPVLIGPPKHIHKEREEVFEILEGTFRFQCGDEEFEATPGTSVVVPRGLPHAWANVGSEMGRILFTFAPGGIDDFFREIGQHSLEEIGGLAEQNDTLIIGPPLFQ</sequence>
<dbReference type="SUPFAM" id="SSF51182">
    <property type="entry name" value="RmlC-like cupins"/>
    <property type="match status" value="1"/>
</dbReference>
<dbReference type="InterPro" id="IPR011051">
    <property type="entry name" value="RmlC_Cupin_sf"/>
</dbReference>
<dbReference type="InterPro" id="IPR053146">
    <property type="entry name" value="QDO-like"/>
</dbReference>
<protein>
    <submittedName>
        <fullName evidence="2">Mannose-6-phosphate isomerase-like protein (Cupin superfamily)</fullName>
    </submittedName>
</protein>
<proteinExistence type="predicted"/>
<evidence type="ECO:0000259" key="1">
    <source>
        <dbReference type="Pfam" id="PF07883"/>
    </source>
</evidence>
<dbReference type="RefSeq" id="WP_183582506.1">
    <property type="nucleotide sequence ID" value="NZ_JACHXJ010000002.1"/>
</dbReference>
<reference evidence="2 3" key="1">
    <citation type="submission" date="2020-08" db="EMBL/GenBank/DDBJ databases">
        <title>Genomic Encyclopedia of Type Strains, Phase III (KMG-III): the genomes of soil and plant-associated and newly described type strains.</title>
        <authorList>
            <person name="Whitman W."/>
        </authorList>
    </citation>
    <scope>NUCLEOTIDE SEQUENCE [LARGE SCALE GENOMIC DNA]</scope>
    <source>
        <strain evidence="2 3">CECT 5831</strain>
    </source>
</reference>
<dbReference type="Gene3D" id="2.60.120.10">
    <property type="entry name" value="Jelly Rolls"/>
    <property type="match status" value="1"/>
</dbReference>
<dbReference type="PANTHER" id="PTHR36440">
    <property type="entry name" value="PUTATIVE (AFU_ORTHOLOGUE AFUA_8G07350)-RELATED"/>
    <property type="match status" value="1"/>
</dbReference>
<evidence type="ECO:0000313" key="3">
    <source>
        <dbReference type="Proteomes" id="UP000517523"/>
    </source>
</evidence>
<dbReference type="PANTHER" id="PTHR36440:SF1">
    <property type="entry name" value="PUTATIVE (AFU_ORTHOLOGUE AFUA_8G07350)-RELATED"/>
    <property type="match status" value="1"/>
</dbReference>
<evidence type="ECO:0000313" key="2">
    <source>
        <dbReference type="EMBL" id="MBB3128321.1"/>
    </source>
</evidence>
<dbReference type="AlphaFoldDB" id="A0A839TP08"/>
<organism evidence="2 3">
    <name type="scientific">Paenibacillus rhizosphaerae</name>
    <dbReference type="NCBI Taxonomy" id="297318"/>
    <lineage>
        <taxon>Bacteria</taxon>
        <taxon>Bacillati</taxon>
        <taxon>Bacillota</taxon>
        <taxon>Bacilli</taxon>
        <taxon>Bacillales</taxon>
        <taxon>Paenibacillaceae</taxon>
        <taxon>Paenibacillus</taxon>
    </lineage>
</organism>
<comment type="caution">
    <text evidence="2">The sequence shown here is derived from an EMBL/GenBank/DDBJ whole genome shotgun (WGS) entry which is preliminary data.</text>
</comment>
<dbReference type="Pfam" id="PF07883">
    <property type="entry name" value="Cupin_2"/>
    <property type="match status" value="1"/>
</dbReference>
<dbReference type="InterPro" id="IPR013096">
    <property type="entry name" value="Cupin_2"/>
</dbReference>
<dbReference type="EMBL" id="JACHXJ010000002">
    <property type="protein sequence ID" value="MBB3128321.1"/>
    <property type="molecule type" value="Genomic_DNA"/>
</dbReference>
<name>A0A839TP08_9BACL</name>
<keyword evidence="2" id="KW-0413">Isomerase</keyword>
<accession>A0A839TP08</accession>
<feature type="domain" description="Cupin type-2" evidence="1">
    <location>
        <begin position="56"/>
        <end position="115"/>
    </location>
</feature>
<gene>
    <name evidence="2" type="ORF">FHS19_002975</name>
</gene>